<sequence>MQRAKKSAAYSKKGPDRKLTGPQMRKKVLTLLANQGLGHHARTDATGADGKGPHAAIGELVPNALEVGVEATLGLDVGMADEITNLGLFAAENAFLAHTILRICKKVVHFTCGKNKALRRKMFSV</sequence>
<reference evidence="2" key="1">
    <citation type="submission" date="2016-08" db="EMBL/GenBank/DDBJ databases">
        <authorList>
            <person name="Seilhamer J.J."/>
        </authorList>
    </citation>
    <scope>NUCLEOTIDE SEQUENCE</scope>
    <source>
        <strain evidence="2">86-1</strain>
    </source>
</reference>
<evidence type="ECO:0000313" key="2">
    <source>
        <dbReference type="EMBL" id="SCM70108.1"/>
    </source>
</evidence>
<evidence type="ECO:0000256" key="1">
    <source>
        <dbReference type="SAM" id="MobiDB-lite"/>
    </source>
</evidence>
<organism evidence="2">
    <name type="scientific">uncultured Desulfovibrio sp</name>
    <dbReference type="NCBI Taxonomy" id="167968"/>
    <lineage>
        <taxon>Bacteria</taxon>
        <taxon>Pseudomonadati</taxon>
        <taxon>Thermodesulfobacteriota</taxon>
        <taxon>Desulfovibrionia</taxon>
        <taxon>Desulfovibrionales</taxon>
        <taxon>Desulfovibrionaceae</taxon>
        <taxon>Desulfovibrio</taxon>
        <taxon>environmental samples</taxon>
    </lineage>
</organism>
<feature type="region of interest" description="Disordered" evidence="1">
    <location>
        <begin position="1"/>
        <end position="24"/>
    </location>
</feature>
<dbReference type="AlphaFoldDB" id="A0A212KXT1"/>
<name>A0A212KXT1_9BACT</name>
<dbReference type="EMBL" id="FMJC01000001">
    <property type="protein sequence ID" value="SCM70108.1"/>
    <property type="molecule type" value="Genomic_DNA"/>
</dbReference>
<gene>
    <name evidence="2" type="ORF">KL86DES1_10191</name>
</gene>
<accession>A0A212KXT1</accession>
<proteinExistence type="predicted"/>
<protein>
    <submittedName>
        <fullName evidence="2">Uncharacterized protein</fullName>
    </submittedName>
</protein>